<dbReference type="AlphaFoldDB" id="A0A7W9FBG0"/>
<dbReference type="RefSeq" id="WP_183217829.1">
    <property type="nucleotide sequence ID" value="NZ_CAJFZW010000071.1"/>
</dbReference>
<evidence type="ECO:0000313" key="1">
    <source>
        <dbReference type="EMBL" id="MBB5741074.1"/>
    </source>
</evidence>
<accession>A0A7W9FBG0</accession>
<gene>
    <name evidence="1" type="ORF">GGQ93_002810</name>
</gene>
<comment type="caution">
    <text evidence="1">The sequence shown here is derived from an EMBL/GenBank/DDBJ whole genome shotgun (WGS) entry which is preliminary data.</text>
</comment>
<keyword evidence="2" id="KW-1185">Reference proteome</keyword>
<organism evidence="1 2">
    <name type="scientific">Brevundimonas aurantiaca</name>
    <dbReference type="NCBI Taxonomy" id="74316"/>
    <lineage>
        <taxon>Bacteria</taxon>
        <taxon>Pseudomonadati</taxon>
        <taxon>Pseudomonadota</taxon>
        <taxon>Alphaproteobacteria</taxon>
        <taxon>Caulobacterales</taxon>
        <taxon>Caulobacteraceae</taxon>
        <taxon>Brevundimonas</taxon>
    </lineage>
</organism>
<proteinExistence type="predicted"/>
<reference evidence="1 2" key="1">
    <citation type="submission" date="2020-08" db="EMBL/GenBank/DDBJ databases">
        <title>Genomic Encyclopedia of Type Strains, Phase IV (KMG-IV): sequencing the most valuable type-strain genomes for metagenomic binning, comparative biology and taxonomic classification.</title>
        <authorList>
            <person name="Goeker M."/>
        </authorList>
    </citation>
    <scope>NUCLEOTIDE SEQUENCE [LARGE SCALE GENOMIC DNA]</scope>
    <source>
        <strain evidence="1 2">DSM 4731</strain>
    </source>
</reference>
<sequence length="144" mass="15463">MTQTSPTTAPVAFDFPYQRTLNAIAEAVSFPWADDSGKPHMFGISVEKFQRSFNESTVGGEIRPTPVAHTDRARPGDLHTAIMDAIHGDLLRQNPDAFVEEDGNATLAIPTPKAFLTIDVSSLAEQVLSALKSSAAPKDGEVRA</sequence>
<dbReference type="EMBL" id="JACHOQ010000009">
    <property type="protein sequence ID" value="MBB5741074.1"/>
    <property type="molecule type" value="Genomic_DNA"/>
</dbReference>
<dbReference type="Proteomes" id="UP000527324">
    <property type="component" value="Unassembled WGS sequence"/>
</dbReference>
<evidence type="ECO:0000313" key="2">
    <source>
        <dbReference type="Proteomes" id="UP000527324"/>
    </source>
</evidence>
<name>A0A7W9FBG0_9CAUL</name>
<protein>
    <submittedName>
        <fullName evidence="1">Uncharacterized protein</fullName>
    </submittedName>
</protein>